<comment type="caution">
    <text evidence="1">The sequence shown here is derived from an EMBL/GenBank/DDBJ whole genome shotgun (WGS) entry which is preliminary data.</text>
</comment>
<gene>
    <name evidence="1" type="ORF">XAC3562_630096</name>
</gene>
<dbReference type="AlphaFoldDB" id="A0A0U5BVX2"/>
<dbReference type="EMBL" id="CCXZ01000159">
    <property type="protein sequence ID" value="CEG17633.1"/>
    <property type="molecule type" value="Genomic_DNA"/>
</dbReference>
<proteinExistence type="predicted"/>
<accession>A0A0U5BVX2</accession>
<name>A0A0U5BVX2_XANCI</name>
<dbReference type="Proteomes" id="UP000052230">
    <property type="component" value="Unassembled WGS sequence"/>
</dbReference>
<sequence>MARWLPSKGAAGVSGPKRLPAAIATSRSRRPKRALRGALGCCNGAATFQGHHLPQRRLFAVTETAKTYRIVEQSLHRRRSDGPGLADGLQQITIETAGCPAPICR</sequence>
<organism evidence="1 2">
    <name type="scientific">Xanthomonas citri pv. citri</name>
    <dbReference type="NCBI Taxonomy" id="611301"/>
    <lineage>
        <taxon>Bacteria</taxon>
        <taxon>Pseudomonadati</taxon>
        <taxon>Pseudomonadota</taxon>
        <taxon>Gammaproteobacteria</taxon>
        <taxon>Lysobacterales</taxon>
        <taxon>Lysobacteraceae</taxon>
        <taxon>Xanthomonas</taxon>
    </lineage>
</organism>
<reference evidence="1 2" key="1">
    <citation type="submission" date="2014-09" db="EMBL/GenBank/DDBJ databases">
        <authorList>
            <person name="Regsiter A."/>
        </authorList>
    </citation>
    <scope>NUCLEOTIDE SEQUENCE [LARGE SCALE GENOMIC DNA]</scope>
</reference>
<keyword evidence="2" id="KW-1185">Reference proteome</keyword>
<evidence type="ECO:0000313" key="2">
    <source>
        <dbReference type="Proteomes" id="UP000052230"/>
    </source>
</evidence>
<evidence type="ECO:0000313" key="1">
    <source>
        <dbReference type="EMBL" id="CEG17633.1"/>
    </source>
</evidence>
<protein>
    <submittedName>
        <fullName evidence="1">Uncharacterized protein</fullName>
    </submittedName>
</protein>